<comment type="caution">
    <text evidence="2">The sequence shown here is derived from an EMBL/GenBank/DDBJ whole genome shotgun (WGS) entry which is preliminary data.</text>
</comment>
<evidence type="ECO:0000313" key="3">
    <source>
        <dbReference type="Proteomes" id="UP001521137"/>
    </source>
</evidence>
<dbReference type="InterPro" id="IPR007803">
    <property type="entry name" value="Asp/Arg/Pro-Hydrxlase"/>
</dbReference>
<dbReference type="InterPro" id="IPR027443">
    <property type="entry name" value="IPNS-like_sf"/>
</dbReference>
<gene>
    <name evidence="2" type="ORF">L0668_11060</name>
</gene>
<proteinExistence type="predicted"/>
<dbReference type="RefSeq" id="WP_235312577.1">
    <property type="nucleotide sequence ID" value="NZ_JAKGAS010000005.1"/>
</dbReference>
<evidence type="ECO:0000259" key="1">
    <source>
        <dbReference type="Pfam" id="PF05118"/>
    </source>
</evidence>
<accession>A0ABS9D8D1</accession>
<dbReference type="Proteomes" id="UP001521137">
    <property type="component" value="Unassembled WGS sequence"/>
</dbReference>
<dbReference type="EMBL" id="JAKGAS010000005">
    <property type="protein sequence ID" value="MCF2948647.1"/>
    <property type="molecule type" value="Genomic_DNA"/>
</dbReference>
<dbReference type="Pfam" id="PF05118">
    <property type="entry name" value="Asp_Arg_Hydrox"/>
    <property type="match status" value="1"/>
</dbReference>
<keyword evidence="3" id="KW-1185">Reference proteome</keyword>
<feature type="domain" description="Aspartyl/asparaginy/proline hydroxylase" evidence="1">
    <location>
        <begin position="42"/>
        <end position="175"/>
    </location>
</feature>
<organism evidence="2 3">
    <name type="scientific">Paraglaciecola algarum</name>
    <dbReference type="NCBI Taxonomy" id="3050085"/>
    <lineage>
        <taxon>Bacteria</taxon>
        <taxon>Pseudomonadati</taxon>
        <taxon>Pseudomonadota</taxon>
        <taxon>Gammaproteobacteria</taxon>
        <taxon>Alteromonadales</taxon>
        <taxon>Alteromonadaceae</taxon>
        <taxon>Paraglaciecola</taxon>
    </lineage>
</organism>
<name>A0ABS9D8D1_9ALTE</name>
<evidence type="ECO:0000313" key="2">
    <source>
        <dbReference type="EMBL" id="MCF2948647.1"/>
    </source>
</evidence>
<sequence>MLIDRLKLPLIFDTEKMQADLELLENIDWVKHFVTQNYSGEWSIIPLRGPENASHPILMSYSDPSCKEFSDTPFLHSLAYLPEVLKSFKCPLLAVRLMKLSAGSEIKTHTDLDLNADMGTARLHIPIITHEKVTFLLNDEVVPFKLGECWYLRLSDPHSVVNRSDIDRVHLVIDVTMNAWLDSLLGN</sequence>
<reference evidence="2 3" key="1">
    <citation type="submission" date="2022-01" db="EMBL/GenBank/DDBJ databases">
        <title>Paraglaciecola sp. G1-23.</title>
        <authorList>
            <person name="Jin M.S."/>
            <person name="Han D.M."/>
            <person name="Kim H.M."/>
            <person name="Jeon C.O."/>
        </authorList>
    </citation>
    <scope>NUCLEOTIDE SEQUENCE [LARGE SCALE GENOMIC DNA]</scope>
    <source>
        <strain evidence="2 3">G1-23</strain>
    </source>
</reference>
<dbReference type="Gene3D" id="2.60.120.330">
    <property type="entry name" value="B-lactam Antibiotic, Isopenicillin N Synthase, Chain"/>
    <property type="match status" value="1"/>
</dbReference>
<protein>
    <submittedName>
        <fullName evidence="2">Aspartyl/asparaginyl beta-hydroxylase domain-containing protein</fullName>
    </submittedName>
</protein>
<dbReference type="SUPFAM" id="SSF51197">
    <property type="entry name" value="Clavaminate synthase-like"/>
    <property type="match status" value="1"/>
</dbReference>